<organism evidence="1 2">
    <name type="scientific">Collybia nuda</name>
    <dbReference type="NCBI Taxonomy" id="64659"/>
    <lineage>
        <taxon>Eukaryota</taxon>
        <taxon>Fungi</taxon>
        <taxon>Dikarya</taxon>
        <taxon>Basidiomycota</taxon>
        <taxon>Agaricomycotina</taxon>
        <taxon>Agaricomycetes</taxon>
        <taxon>Agaricomycetidae</taxon>
        <taxon>Agaricales</taxon>
        <taxon>Tricholomatineae</taxon>
        <taxon>Clitocybaceae</taxon>
        <taxon>Collybia</taxon>
    </lineage>
</organism>
<sequence>MWDYDGYNRGDPSYPYPYQQYPYPQYPPAYGEAGPSHYHGGHDKSTWNTMMQWQLMTQCLPSMRVQTRWKGQERKAG</sequence>
<reference evidence="1" key="1">
    <citation type="submission" date="2020-11" db="EMBL/GenBank/DDBJ databases">
        <authorList>
            <consortium name="DOE Joint Genome Institute"/>
            <person name="Ahrendt S."/>
            <person name="Riley R."/>
            <person name="Andreopoulos W."/>
            <person name="Labutti K."/>
            <person name="Pangilinan J."/>
            <person name="Ruiz-Duenas F.J."/>
            <person name="Barrasa J.M."/>
            <person name="Sanchez-Garcia M."/>
            <person name="Camarero S."/>
            <person name="Miyauchi S."/>
            <person name="Serrano A."/>
            <person name="Linde D."/>
            <person name="Babiker R."/>
            <person name="Drula E."/>
            <person name="Ayuso-Fernandez I."/>
            <person name="Pacheco R."/>
            <person name="Padilla G."/>
            <person name="Ferreira P."/>
            <person name="Barriuso J."/>
            <person name="Kellner H."/>
            <person name="Castanera R."/>
            <person name="Alfaro M."/>
            <person name="Ramirez L."/>
            <person name="Pisabarro A.G."/>
            <person name="Kuo A."/>
            <person name="Tritt A."/>
            <person name="Lipzen A."/>
            <person name="He G."/>
            <person name="Yan M."/>
            <person name="Ng V."/>
            <person name="Cullen D."/>
            <person name="Martin F."/>
            <person name="Rosso M.-N."/>
            <person name="Henrissat B."/>
            <person name="Hibbett D."/>
            <person name="Martinez A.T."/>
            <person name="Grigoriev I.V."/>
        </authorList>
    </citation>
    <scope>NUCLEOTIDE SEQUENCE</scope>
    <source>
        <strain evidence="1">CBS 247.69</strain>
    </source>
</reference>
<proteinExistence type="predicted"/>
<keyword evidence="2" id="KW-1185">Reference proteome</keyword>
<comment type="caution">
    <text evidence="1">The sequence shown here is derived from an EMBL/GenBank/DDBJ whole genome shotgun (WGS) entry which is preliminary data.</text>
</comment>
<dbReference type="EMBL" id="MU150259">
    <property type="protein sequence ID" value="KAF9463733.1"/>
    <property type="molecule type" value="Genomic_DNA"/>
</dbReference>
<dbReference type="Proteomes" id="UP000807353">
    <property type="component" value="Unassembled WGS sequence"/>
</dbReference>
<protein>
    <submittedName>
        <fullName evidence="1">Uncharacterized protein</fullName>
    </submittedName>
</protein>
<evidence type="ECO:0000313" key="1">
    <source>
        <dbReference type="EMBL" id="KAF9463733.1"/>
    </source>
</evidence>
<evidence type="ECO:0000313" key="2">
    <source>
        <dbReference type="Proteomes" id="UP000807353"/>
    </source>
</evidence>
<accession>A0A9P6CKF7</accession>
<dbReference type="AlphaFoldDB" id="A0A9P6CKF7"/>
<name>A0A9P6CKF7_9AGAR</name>
<gene>
    <name evidence="1" type="ORF">BDZ94DRAFT_1257929</name>
</gene>